<dbReference type="Gene3D" id="1.10.3720.10">
    <property type="entry name" value="MetI-like"/>
    <property type="match status" value="1"/>
</dbReference>
<gene>
    <name evidence="9" type="ORF">GCM10009789_76360</name>
</gene>
<evidence type="ECO:0000256" key="7">
    <source>
        <dbReference type="RuleBase" id="RU363032"/>
    </source>
</evidence>
<dbReference type="PANTHER" id="PTHR32243">
    <property type="entry name" value="MALTOSE TRANSPORT SYSTEM PERMEASE-RELATED"/>
    <property type="match status" value="1"/>
</dbReference>
<evidence type="ECO:0000259" key="8">
    <source>
        <dbReference type="PROSITE" id="PS50928"/>
    </source>
</evidence>
<dbReference type="RefSeq" id="WP_344221622.1">
    <property type="nucleotide sequence ID" value="NZ_BAAAOS010000059.1"/>
</dbReference>
<evidence type="ECO:0000256" key="5">
    <source>
        <dbReference type="ARBA" id="ARBA00022989"/>
    </source>
</evidence>
<proteinExistence type="inferred from homology"/>
<name>A0ABP4QGC5_9ACTN</name>
<dbReference type="SUPFAM" id="SSF161098">
    <property type="entry name" value="MetI-like"/>
    <property type="match status" value="1"/>
</dbReference>
<comment type="similarity">
    <text evidence="7">Belongs to the binding-protein-dependent transport system permease family.</text>
</comment>
<sequence>MTRKPDGVRIARLGSGLLTGATWLLALAVIFPFLWMLIQAIQPDSLRFNYPPIVDASRFTTAGFEQAGRDGEILTWLRNSGVVALTSTAISLLLGAGAAYAIARFRSRAVTASTMLILSSQMVPPVVLMVPLFTIINALGLFDTLVAVVLGNVAFTLPVVTWMLSASFRTVPPELEEAAMVDGCGWLGVLRRITFPVALPGVAAAAAFSFNWAWQEFLFARIVVSRSENWVGGIGLSSFFGMFDTPWDVVMAATVIFTVPPVVFFLIAQRRFVDSVGGAVKG</sequence>
<evidence type="ECO:0000256" key="1">
    <source>
        <dbReference type="ARBA" id="ARBA00004651"/>
    </source>
</evidence>
<keyword evidence="10" id="KW-1185">Reference proteome</keyword>
<evidence type="ECO:0000313" key="10">
    <source>
        <dbReference type="Proteomes" id="UP001500393"/>
    </source>
</evidence>
<evidence type="ECO:0000256" key="3">
    <source>
        <dbReference type="ARBA" id="ARBA00022475"/>
    </source>
</evidence>
<dbReference type="PROSITE" id="PS50928">
    <property type="entry name" value="ABC_TM1"/>
    <property type="match status" value="1"/>
</dbReference>
<feature type="transmembrane region" description="Helical" evidence="7">
    <location>
        <begin position="145"/>
        <end position="164"/>
    </location>
</feature>
<keyword evidence="6 7" id="KW-0472">Membrane</keyword>
<dbReference type="Pfam" id="PF00528">
    <property type="entry name" value="BPD_transp_1"/>
    <property type="match status" value="1"/>
</dbReference>
<feature type="domain" description="ABC transmembrane type-1" evidence="8">
    <location>
        <begin position="77"/>
        <end position="268"/>
    </location>
</feature>
<dbReference type="PANTHER" id="PTHR32243:SF18">
    <property type="entry name" value="INNER MEMBRANE ABC TRANSPORTER PERMEASE PROTEIN YCJP"/>
    <property type="match status" value="1"/>
</dbReference>
<comment type="caution">
    <text evidence="9">The sequence shown here is derived from an EMBL/GenBank/DDBJ whole genome shotgun (WGS) entry which is preliminary data.</text>
</comment>
<keyword evidence="2 7" id="KW-0813">Transport</keyword>
<evidence type="ECO:0000256" key="4">
    <source>
        <dbReference type="ARBA" id="ARBA00022692"/>
    </source>
</evidence>
<comment type="subcellular location">
    <subcellularLocation>
        <location evidence="1 7">Cell membrane</location>
        <topology evidence="1 7">Multi-pass membrane protein</topology>
    </subcellularLocation>
</comment>
<dbReference type="CDD" id="cd06261">
    <property type="entry name" value="TM_PBP2"/>
    <property type="match status" value="1"/>
</dbReference>
<feature type="transmembrane region" description="Helical" evidence="7">
    <location>
        <begin position="193"/>
        <end position="214"/>
    </location>
</feature>
<accession>A0ABP4QGC5</accession>
<reference evidence="10" key="1">
    <citation type="journal article" date="2019" name="Int. J. Syst. Evol. Microbiol.">
        <title>The Global Catalogue of Microorganisms (GCM) 10K type strain sequencing project: providing services to taxonomists for standard genome sequencing and annotation.</title>
        <authorList>
            <consortium name="The Broad Institute Genomics Platform"/>
            <consortium name="The Broad Institute Genome Sequencing Center for Infectious Disease"/>
            <person name="Wu L."/>
            <person name="Ma J."/>
        </authorList>
    </citation>
    <scope>NUCLEOTIDE SEQUENCE [LARGE SCALE GENOMIC DNA]</scope>
    <source>
        <strain evidence="10">JCM 14969</strain>
    </source>
</reference>
<keyword evidence="4 7" id="KW-0812">Transmembrane</keyword>
<keyword evidence="3" id="KW-1003">Cell membrane</keyword>
<dbReference type="InterPro" id="IPR035906">
    <property type="entry name" value="MetI-like_sf"/>
</dbReference>
<feature type="transmembrane region" description="Helical" evidence="7">
    <location>
        <begin position="115"/>
        <end position="139"/>
    </location>
</feature>
<feature type="transmembrane region" description="Helical" evidence="7">
    <location>
        <begin position="21"/>
        <end position="41"/>
    </location>
</feature>
<dbReference type="Proteomes" id="UP001500393">
    <property type="component" value="Unassembled WGS sequence"/>
</dbReference>
<evidence type="ECO:0000313" key="9">
    <source>
        <dbReference type="EMBL" id="GAA1610742.1"/>
    </source>
</evidence>
<feature type="transmembrane region" description="Helical" evidence="7">
    <location>
        <begin position="82"/>
        <end position="103"/>
    </location>
</feature>
<dbReference type="EMBL" id="BAAAOS010000059">
    <property type="protein sequence ID" value="GAA1610742.1"/>
    <property type="molecule type" value="Genomic_DNA"/>
</dbReference>
<keyword evidence="5 7" id="KW-1133">Transmembrane helix</keyword>
<feature type="transmembrane region" description="Helical" evidence="7">
    <location>
        <begin position="249"/>
        <end position="268"/>
    </location>
</feature>
<evidence type="ECO:0000256" key="2">
    <source>
        <dbReference type="ARBA" id="ARBA00022448"/>
    </source>
</evidence>
<evidence type="ECO:0000256" key="6">
    <source>
        <dbReference type="ARBA" id="ARBA00023136"/>
    </source>
</evidence>
<dbReference type="InterPro" id="IPR000515">
    <property type="entry name" value="MetI-like"/>
</dbReference>
<protein>
    <submittedName>
        <fullName evidence="9">Carbohydrate ABC transporter permease</fullName>
    </submittedName>
</protein>
<organism evidence="9 10">
    <name type="scientific">Kribbella sancticallisti</name>
    <dbReference type="NCBI Taxonomy" id="460087"/>
    <lineage>
        <taxon>Bacteria</taxon>
        <taxon>Bacillati</taxon>
        <taxon>Actinomycetota</taxon>
        <taxon>Actinomycetes</taxon>
        <taxon>Propionibacteriales</taxon>
        <taxon>Kribbellaceae</taxon>
        <taxon>Kribbella</taxon>
    </lineage>
</organism>
<dbReference type="InterPro" id="IPR050901">
    <property type="entry name" value="BP-dep_ABC_trans_perm"/>
</dbReference>